<dbReference type="AlphaFoldDB" id="W9C0V8"/>
<proteinExistence type="predicted"/>
<evidence type="ECO:0000256" key="1">
    <source>
        <dbReference type="SAM" id="MobiDB-lite"/>
    </source>
</evidence>
<name>W9C0V8_SCLBF</name>
<accession>W9C0V8</accession>
<dbReference type="HOGENOM" id="CLU_588147_0_0_1"/>
<protein>
    <submittedName>
        <fullName evidence="2">Uncharacterized protein</fullName>
    </submittedName>
</protein>
<feature type="region of interest" description="Disordered" evidence="1">
    <location>
        <begin position="409"/>
        <end position="451"/>
    </location>
</feature>
<reference evidence="2 3" key="1">
    <citation type="journal article" date="2014" name="Genome Announc.">
        <title>Draft genome sequence of Sclerotinia borealis, a psychrophilic plant pathogenic fungus.</title>
        <authorList>
            <person name="Mardanov A.V."/>
            <person name="Beletsky A.V."/>
            <person name="Kadnikov V.V."/>
            <person name="Ignatov A.N."/>
            <person name="Ravin N.V."/>
        </authorList>
    </citation>
    <scope>NUCLEOTIDE SEQUENCE [LARGE SCALE GENOMIC DNA]</scope>
    <source>
        <strain evidence="3">F-4157</strain>
    </source>
</reference>
<keyword evidence="3" id="KW-1185">Reference proteome</keyword>
<comment type="caution">
    <text evidence="2">The sequence shown here is derived from an EMBL/GenBank/DDBJ whole genome shotgun (WGS) entry which is preliminary data.</text>
</comment>
<organism evidence="2 3">
    <name type="scientific">Sclerotinia borealis (strain F-4128)</name>
    <dbReference type="NCBI Taxonomy" id="1432307"/>
    <lineage>
        <taxon>Eukaryota</taxon>
        <taxon>Fungi</taxon>
        <taxon>Dikarya</taxon>
        <taxon>Ascomycota</taxon>
        <taxon>Pezizomycotina</taxon>
        <taxon>Leotiomycetes</taxon>
        <taxon>Helotiales</taxon>
        <taxon>Sclerotiniaceae</taxon>
        <taxon>Sclerotinia</taxon>
    </lineage>
</organism>
<evidence type="ECO:0000313" key="3">
    <source>
        <dbReference type="Proteomes" id="UP000019487"/>
    </source>
</evidence>
<dbReference type="EMBL" id="AYSA01000629">
    <property type="protein sequence ID" value="ESZ90437.1"/>
    <property type="molecule type" value="Genomic_DNA"/>
</dbReference>
<dbReference type="Proteomes" id="UP000019487">
    <property type="component" value="Unassembled WGS sequence"/>
</dbReference>
<gene>
    <name evidence="2" type="ORF">SBOR_9180</name>
</gene>
<evidence type="ECO:0000313" key="2">
    <source>
        <dbReference type="EMBL" id="ESZ90437.1"/>
    </source>
</evidence>
<dbReference type="OrthoDB" id="3544406at2759"/>
<sequence>MSIIFDSEKAFNNFDDDLWFDAPEELFMDALENQEDEIFDVIELHAYVANPEENHFPEIPTVVLQKRIEAFYSREPAPFEEDDPNLQKLFEIQEALQSLQYNHTHAMGIEDKRFQSIISRLDEATNRPYDPENIQTHADLKRERVLYARRLNEVTRTQELLEREYRVEMMELEKQAVAIGDAWDAHQKMLAEQQQKVAENLVIEDRIRLGILKQKHIEQYNLELQDIVTNQFNKIRELEDDYNEAREELNKGPFIYHPVSLKDEEQIHAEANDTHGQLQESVPDSEASTWKIENVAVPSDQREPSEQNSYHHELQDEDDVGRLYALYSRDSKKRNFALAKFFIDLQKRHEDENEQRAHPAWEVHDFDFAQDWINSVPDNVHSPEASPVVDPAQSTKRTFSDYEKEEKVAEQQGRKRLRPVSLISRTPTPPVVTARALQKPRRSSQATDEDLGYYGYDGLYYAHDG</sequence>